<evidence type="ECO:0000313" key="1">
    <source>
        <dbReference type="EMBL" id="QJR01726.1"/>
    </source>
</evidence>
<dbReference type="AlphaFoldDB" id="A0A6M4G491"/>
<name>A0A6M4G491_SPHYA</name>
<reference evidence="1 2" key="1">
    <citation type="submission" date="2020-04" db="EMBL/GenBank/DDBJ databases">
        <title>The Whole Genome Analysis of High salt-tolerant Sphingobium yanoikuyae YC-XJ2 with Aryl organophosphorus flame retardants (aryl-OPFRs)-degrading capacity and characteristics of Related phosphotriesterase.</title>
        <authorList>
            <person name="Li X."/>
        </authorList>
    </citation>
    <scope>NUCLEOTIDE SEQUENCE [LARGE SCALE GENOMIC DNA]</scope>
    <source>
        <strain evidence="1 2">YC-XJ2</strain>
    </source>
</reference>
<evidence type="ECO:0000313" key="2">
    <source>
        <dbReference type="Proteomes" id="UP000502611"/>
    </source>
</evidence>
<organism evidence="1 2">
    <name type="scientific">Sphingobium yanoikuyae</name>
    <name type="common">Sphingomonas yanoikuyae</name>
    <dbReference type="NCBI Taxonomy" id="13690"/>
    <lineage>
        <taxon>Bacteria</taxon>
        <taxon>Pseudomonadati</taxon>
        <taxon>Pseudomonadota</taxon>
        <taxon>Alphaproteobacteria</taxon>
        <taxon>Sphingomonadales</taxon>
        <taxon>Sphingomonadaceae</taxon>
        <taxon>Sphingobium</taxon>
    </lineage>
</organism>
<gene>
    <name evidence="1" type="ORF">HH800_05665</name>
</gene>
<protein>
    <submittedName>
        <fullName evidence="1">Uncharacterized protein</fullName>
    </submittedName>
</protein>
<dbReference type="RefSeq" id="WP_169860446.1">
    <property type="nucleotide sequence ID" value="NZ_CP053021.1"/>
</dbReference>
<dbReference type="Proteomes" id="UP000502611">
    <property type="component" value="Chromosome"/>
</dbReference>
<accession>A0A6M4G491</accession>
<dbReference type="EMBL" id="CP053021">
    <property type="protein sequence ID" value="QJR01726.1"/>
    <property type="molecule type" value="Genomic_DNA"/>
</dbReference>
<proteinExistence type="predicted"/>
<sequence length="118" mass="12248">MGLLDGGIASIFGAALGGLYLPATLHVPGARTDDEEGNISYGPGTDIACRAQMDAATYAMRQSEGFSDGDVRIIILTAGLGAQVTTDCQISVSGKRWMVQSAELDAASSHWICRGRAA</sequence>